<accession>A0AAN6ZFK8</accession>
<dbReference type="SUPFAM" id="SSF144232">
    <property type="entry name" value="HIT/MYND zinc finger-like"/>
    <property type="match status" value="1"/>
</dbReference>
<dbReference type="GO" id="GO:0008270">
    <property type="term" value="F:zinc ion binding"/>
    <property type="evidence" value="ECO:0007669"/>
    <property type="project" value="UniProtKB-KW"/>
</dbReference>
<evidence type="ECO:0000256" key="2">
    <source>
        <dbReference type="ARBA" id="ARBA00022771"/>
    </source>
</evidence>
<keyword evidence="3" id="KW-0862">Zinc</keyword>
<proteinExistence type="predicted"/>
<evidence type="ECO:0000313" key="6">
    <source>
        <dbReference type="EMBL" id="KAK4135876.1"/>
    </source>
</evidence>
<evidence type="ECO:0000259" key="5">
    <source>
        <dbReference type="PROSITE" id="PS50865"/>
    </source>
</evidence>
<reference evidence="6" key="2">
    <citation type="submission" date="2023-05" db="EMBL/GenBank/DDBJ databases">
        <authorList>
            <consortium name="Lawrence Berkeley National Laboratory"/>
            <person name="Steindorff A."/>
            <person name="Hensen N."/>
            <person name="Bonometti L."/>
            <person name="Westerberg I."/>
            <person name="Brannstrom I.O."/>
            <person name="Guillou S."/>
            <person name="Cros-Aarteil S."/>
            <person name="Calhoun S."/>
            <person name="Haridas S."/>
            <person name="Kuo A."/>
            <person name="Mondo S."/>
            <person name="Pangilinan J."/>
            <person name="Riley R."/>
            <person name="Labutti K."/>
            <person name="Andreopoulos B."/>
            <person name="Lipzen A."/>
            <person name="Chen C."/>
            <person name="Yanf M."/>
            <person name="Daum C."/>
            <person name="Ng V."/>
            <person name="Clum A."/>
            <person name="Ohm R."/>
            <person name="Martin F."/>
            <person name="Silar P."/>
            <person name="Natvig D."/>
            <person name="Lalanne C."/>
            <person name="Gautier V."/>
            <person name="Ament-Velasquez S.L."/>
            <person name="Kruys A."/>
            <person name="Hutchinson M.I."/>
            <person name="Powell A.J."/>
            <person name="Barry K."/>
            <person name="Miller A.N."/>
            <person name="Grigoriev I.V."/>
            <person name="Debuchy R."/>
            <person name="Gladieux P."/>
            <person name="Thoren M.H."/>
            <person name="Johannesson H."/>
        </authorList>
    </citation>
    <scope>NUCLEOTIDE SEQUENCE</scope>
    <source>
        <strain evidence="6">CBS 123565</strain>
    </source>
</reference>
<keyword evidence="7" id="KW-1185">Reference proteome</keyword>
<name>A0AAN6ZFK8_9PEZI</name>
<protein>
    <recommendedName>
        <fullName evidence="5">MYND-type domain-containing protein</fullName>
    </recommendedName>
</protein>
<keyword evidence="2 4" id="KW-0863">Zinc-finger</keyword>
<evidence type="ECO:0000256" key="3">
    <source>
        <dbReference type="ARBA" id="ARBA00022833"/>
    </source>
</evidence>
<gene>
    <name evidence="6" type="ORF">BT67DRAFT_440752</name>
</gene>
<dbReference type="Pfam" id="PF01753">
    <property type="entry name" value="zf-MYND"/>
    <property type="match status" value="1"/>
</dbReference>
<dbReference type="Proteomes" id="UP001304895">
    <property type="component" value="Unassembled WGS sequence"/>
</dbReference>
<comment type="caution">
    <text evidence="6">The sequence shown here is derived from an EMBL/GenBank/DDBJ whole genome shotgun (WGS) entry which is preliminary data.</text>
</comment>
<dbReference type="EMBL" id="MU853405">
    <property type="protein sequence ID" value="KAK4135876.1"/>
    <property type="molecule type" value="Genomic_DNA"/>
</dbReference>
<evidence type="ECO:0000256" key="4">
    <source>
        <dbReference type="PROSITE-ProRule" id="PRU00134"/>
    </source>
</evidence>
<sequence>MADHCTTCRKTPPEVNLKHCAKCSVTRYCSRDCQKANWKAHKKICGKGSSSGPGAPMPSKGLDQPIAKPFTALENGTWLHGRPEKDVYRLLVDAYRMRAEDDYTWEGKANPDGLYGGAENGLNGLRRFLGLAVARPGLLPPWFDAEKQRECEDFGMDSTQFQDLCSRVQKNDIIDHYGDTRFPMQLRMFAEAVYGRGPGGQNGATMRRAMASME</sequence>
<evidence type="ECO:0000313" key="7">
    <source>
        <dbReference type="Proteomes" id="UP001304895"/>
    </source>
</evidence>
<dbReference type="PROSITE" id="PS50865">
    <property type="entry name" value="ZF_MYND_2"/>
    <property type="match status" value="1"/>
</dbReference>
<reference evidence="6" key="1">
    <citation type="journal article" date="2023" name="Mol. Phylogenet. Evol.">
        <title>Genome-scale phylogeny and comparative genomics of the fungal order Sordariales.</title>
        <authorList>
            <person name="Hensen N."/>
            <person name="Bonometti L."/>
            <person name="Westerberg I."/>
            <person name="Brannstrom I.O."/>
            <person name="Guillou S."/>
            <person name="Cros-Aarteil S."/>
            <person name="Calhoun S."/>
            <person name="Haridas S."/>
            <person name="Kuo A."/>
            <person name="Mondo S."/>
            <person name="Pangilinan J."/>
            <person name="Riley R."/>
            <person name="LaButti K."/>
            <person name="Andreopoulos B."/>
            <person name="Lipzen A."/>
            <person name="Chen C."/>
            <person name="Yan M."/>
            <person name="Daum C."/>
            <person name="Ng V."/>
            <person name="Clum A."/>
            <person name="Steindorff A."/>
            <person name="Ohm R.A."/>
            <person name="Martin F."/>
            <person name="Silar P."/>
            <person name="Natvig D.O."/>
            <person name="Lalanne C."/>
            <person name="Gautier V."/>
            <person name="Ament-Velasquez S.L."/>
            <person name="Kruys A."/>
            <person name="Hutchinson M.I."/>
            <person name="Powell A.J."/>
            <person name="Barry K."/>
            <person name="Miller A.N."/>
            <person name="Grigoriev I.V."/>
            <person name="Debuchy R."/>
            <person name="Gladieux P."/>
            <person name="Hiltunen Thoren M."/>
            <person name="Johannesson H."/>
        </authorList>
    </citation>
    <scope>NUCLEOTIDE SEQUENCE</scope>
    <source>
        <strain evidence="6">CBS 123565</strain>
    </source>
</reference>
<dbReference type="AlphaFoldDB" id="A0AAN6ZFK8"/>
<keyword evidence="1" id="KW-0479">Metal-binding</keyword>
<dbReference type="Gene3D" id="6.10.140.2220">
    <property type="match status" value="1"/>
</dbReference>
<feature type="domain" description="MYND-type" evidence="5">
    <location>
        <begin position="5"/>
        <end position="45"/>
    </location>
</feature>
<organism evidence="6 7">
    <name type="scientific">Trichocladium antarcticum</name>
    <dbReference type="NCBI Taxonomy" id="1450529"/>
    <lineage>
        <taxon>Eukaryota</taxon>
        <taxon>Fungi</taxon>
        <taxon>Dikarya</taxon>
        <taxon>Ascomycota</taxon>
        <taxon>Pezizomycotina</taxon>
        <taxon>Sordariomycetes</taxon>
        <taxon>Sordariomycetidae</taxon>
        <taxon>Sordariales</taxon>
        <taxon>Chaetomiaceae</taxon>
        <taxon>Trichocladium</taxon>
    </lineage>
</organism>
<dbReference type="InterPro" id="IPR002893">
    <property type="entry name" value="Znf_MYND"/>
</dbReference>
<evidence type="ECO:0000256" key="1">
    <source>
        <dbReference type="ARBA" id="ARBA00022723"/>
    </source>
</evidence>